<dbReference type="Pfam" id="PF00106">
    <property type="entry name" value="adh_short"/>
    <property type="match status" value="1"/>
</dbReference>
<keyword evidence="2" id="KW-0521">NADP</keyword>
<evidence type="ECO:0000256" key="3">
    <source>
        <dbReference type="ARBA" id="ARBA00023002"/>
    </source>
</evidence>
<evidence type="ECO:0000313" key="5">
    <source>
        <dbReference type="EMBL" id="MBW8684675.1"/>
    </source>
</evidence>
<accession>A0ABS7GBN9</accession>
<gene>
    <name evidence="5" type="ORF">K1Y79_10065</name>
</gene>
<name>A0ABS7GBN9_9BACT</name>
<sequence length="245" mass="26049">MRTALVTGANKSIGFETAKILAQNGYKVFLGARDEQKGKAAVAQLQAAGVNNIIPVHLDVTDPSSVQAAKQFIAQETGSLDVLVNNAGILGTFPQPATTMPVADIREVFDTNFFGTITVTQIFLELLQQSKQPVIVNITSGLASLTLHDDSSWVYYGAKTAAYGPSKTALNAYTQALFVELKEKGFKVNIVDPGYTATDFNHHSGNGTAADAAAFVAPYAMLGADGPTGKYFSRDIAAEDRVSPW</sequence>
<dbReference type="InterPro" id="IPR002347">
    <property type="entry name" value="SDR_fam"/>
</dbReference>
<keyword evidence="6" id="KW-1185">Reference proteome</keyword>
<dbReference type="PRINTS" id="PR00081">
    <property type="entry name" value="GDHRDH"/>
</dbReference>
<evidence type="ECO:0000256" key="1">
    <source>
        <dbReference type="ARBA" id="ARBA00006484"/>
    </source>
</evidence>
<organism evidence="5 6">
    <name type="scientific">Chitinophaga rhizophila</name>
    <dbReference type="NCBI Taxonomy" id="2866212"/>
    <lineage>
        <taxon>Bacteria</taxon>
        <taxon>Pseudomonadati</taxon>
        <taxon>Bacteroidota</taxon>
        <taxon>Chitinophagia</taxon>
        <taxon>Chitinophagales</taxon>
        <taxon>Chitinophagaceae</taxon>
        <taxon>Chitinophaga</taxon>
    </lineage>
</organism>
<dbReference type="EMBL" id="JAICCF010000002">
    <property type="protein sequence ID" value="MBW8684675.1"/>
    <property type="molecule type" value="Genomic_DNA"/>
</dbReference>
<reference evidence="5 6" key="1">
    <citation type="submission" date="2021-08" db="EMBL/GenBank/DDBJ databases">
        <title>The genome sequence of Chitinophaga sp. B61.</title>
        <authorList>
            <person name="Zhang X."/>
        </authorList>
    </citation>
    <scope>NUCLEOTIDE SEQUENCE [LARGE SCALE GENOMIC DNA]</scope>
    <source>
        <strain evidence="5 6">B61</strain>
    </source>
</reference>
<evidence type="ECO:0000256" key="4">
    <source>
        <dbReference type="RuleBase" id="RU000363"/>
    </source>
</evidence>
<dbReference type="Proteomes" id="UP000812961">
    <property type="component" value="Unassembled WGS sequence"/>
</dbReference>
<dbReference type="InterPro" id="IPR036291">
    <property type="entry name" value="NAD(P)-bd_dom_sf"/>
</dbReference>
<comment type="similarity">
    <text evidence="1 4">Belongs to the short-chain dehydrogenases/reductases (SDR) family.</text>
</comment>
<protein>
    <submittedName>
        <fullName evidence="5">SDR family NAD(P)-dependent oxidoreductase</fullName>
    </submittedName>
</protein>
<keyword evidence="3" id="KW-0560">Oxidoreductase</keyword>
<dbReference type="Gene3D" id="3.40.50.720">
    <property type="entry name" value="NAD(P)-binding Rossmann-like Domain"/>
    <property type="match status" value="1"/>
</dbReference>
<dbReference type="SUPFAM" id="SSF51735">
    <property type="entry name" value="NAD(P)-binding Rossmann-fold domains"/>
    <property type="match status" value="1"/>
</dbReference>
<dbReference type="PANTHER" id="PTHR43490">
    <property type="entry name" value="(+)-NEOMENTHOL DEHYDROGENASE"/>
    <property type="match status" value="1"/>
</dbReference>
<evidence type="ECO:0000313" key="6">
    <source>
        <dbReference type="Proteomes" id="UP000812961"/>
    </source>
</evidence>
<comment type="caution">
    <text evidence="5">The sequence shown here is derived from an EMBL/GenBank/DDBJ whole genome shotgun (WGS) entry which is preliminary data.</text>
</comment>
<dbReference type="PANTHER" id="PTHR43490:SF99">
    <property type="entry name" value="SHORT-CHAIN DEHYDROGENASE_REDUCTASE"/>
    <property type="match status" value="1"/>
</dbReference>
<dbReference type="RefSeq" id="WP_220249892.1">
    <property type="nucleotide sequence ID" value="NZ_JAICCF010000002.1"/>
</dbReference>
<evidence type="ECO:0000256" key="2">
    <source>
        <dbReference type="ARBA" id="ARBA00022857"/>
    </source>
</evidence>
<proteinExistence type="inferred from homology"/>
<dbReference type="PRINTS" id="PR00080">
    <property type="entry name" value="SDRFAMILY"/>
</dbReference>